<sequence>MSAGEPHTTSYYAATRNDDTPYAALQGEVDTDVCVIGGGFTGVSTALTLAERGHRVTLLEQNLISWGASGRNGGQVIGGMSGEKRLSKQWQGKRDNFMFELGYRGHQLIKERIEKYDIACDFKHGYMDVALKPRQVRDLEEWHRELCERGMGEDVRLLDRGEVRDALGTDRYLGGLVNNRNGHLHPLNLCLGEARAAAQLGASIHEHTKVLHIEHGRRPRVICENGSVTADFVIIAGNAYHRLERKKLGGRVFPAGSYILATEPLSEAEAAEVNALDVAVCDMNNVLDYFRLSADRRMLFGGRCDYSGREPADIAGAMLPRMHSIWPQLRNKRIDYAWGGMMGIVVNRVPLLGRVTDNVFYSVGYSGHGVNMTHACGEAMADAVEGSCDTMEFFASVPHWPIPLGQWLGAQSVAAGMLYYRLRDLL</sequence>
<dbReference type="SUPFAM" id="SSF51905">
    <property type="entry name" value="FAD/NAD(P)-binding domain"/>
    <property type="match status" value="1"/>
</dbReference>
<dbReference type="Proteomes" id="UP000235162">
    <property type="component" value="Unassembled WGS sequence"/>
</dbReference>
<dbReference type="Gene3D" id="3.50.50.60">
    <property type="entry name" value="FAD/NAD(P)-binding domain"/>
    <property type="match status" value="1"/>
</dbReference>
<evidence type="ECO:0000259" key="2">
    <source>
        <dbReference type="Pfam" id="PF01266"/>
    </source>
</evidence>
<dbReference type="EMBL" id="PKUR01000002">
    <property type="protein sequence ID" value="PLW86670.1"/>
    <property type="molecule type" value="Genomic_DNA"/>
</dbReference>
<evidence type="ECO:0000313" key="3">
    <source>
        <dbReference type="EMBL" id="PLW86670.1"/>
    </source>
</evidence>
<keyword evidence="1" id="KW-0560">Oxidoreductase</keyword>
<dbReference type="GO" id="GO:0016491">
    <property type="term" value="F:oxidoreductase activity"/>
    <property type="evidence" value="ECO:0007669"/>
    <property type="project" value="UniProtKB-KW"/>
</dbReference>
<organism evidence="3 4">
    <name type="scientific">Halioglobus japonicus</name>
    <dbReference type="NCBI Taxonomy" id="930805"/>
    <lineage>
        <taxon>Bacteria</taxon>
        <taxon>Pseudomonadati</taxon>
        <taxon>Pseudomonadota</taxon>
        <taxon>Gammaproteobacteria</taxon>
        <taxon>Cellvibrionales</taxon>
        <taxon>Halieaceae</taxon>
        <taxon>Halioglobus</taxon>
    </lineage>
</organism>
<proteinExistence type="predicted"/>
<protein>
    <submittedName>
        <fullName evidence="3">FAD-binding oxidoreductase</fullName>
    </submittedName>
</protein>
<accession>A0AAP8SNI4</accession>
<dbReference type="Gene3D" id="3.30.9.10">
    <property type="entry name" value="D-Amino Acid Oxidase, subunit A, domain 2"/>
    <property type="match status" value="1"/>
</dbReference>
<evidence type="ECO:0000256" key="1">
    <source>
        <dbReference type="ARBA" id="ARBA00023002"/>
    </source>
</evidence>
<dbReference type="RefSeq" id="WP_084199389.1">
    <property type="nucleotide sequence ID" value="NZ_BMYL01000002.1"/>
</dbReference>
<keyword evidence="4" id="KW-1185">Reference proteome</keyword>
<feature type="domain" description="FAD dependent oxidoreductase" evidence="2">
    <location>
        <begin position="32"/>
        <end position="382"/>
    </location>
</feature>
<reference evidence="3 4" key="1">
    <citation type="submission" date="2018-01" db="EMBL/GenBank/DDBJ databases">
        <title>The draft genome sequence of Halioglobus japonicus S1-36.</title>
        <authorList>
            <person name="Du Z.-J."/>
            <person name="Shi M.-J."/>
        </authorList>
    </citation>
    <scope>NUCLEOTIDE SEQUENCE [LARGE SCALE GENOMIC DNA]</scope>
    <source>
        <strain evidence="3 4">S1-36</strain>
    </source>
</reference>
<dbReference type="InterPro" id="IPR036188">
    <property type="entry name" value="FAD/NAD-bd_sf"/>
</dbReference>
<dbReference type="Pfam" id="PF01266">
    <property type="entry name" value="DAO"/>
    <property type="match status" value="1"/>
</dbReference>
<dbReference type="GO" id="GO:0005737">
    <property type="term" value="C:cytoplasm"/>
    <property type="evidence" value="ECO:0007669"/>
    <property type="project" value="TreeGrafter"/>
</dbReference>
<dbReference type="PANTHER" id="PTHR13847">
    <property type="entry name" value="SARCOSINE DEHYDROGENASE-RELATED"/>
    <property type="match status" value="1"/>
</dbReference>
<evidence type="ECO:0000313" key="4">
    <source>
        <dbReference type="Proteomes" id="UP000235162"/>
    </source>
</evidence>
<dbReference type="PANTHER" id="PTHR13847:SF249">
    <property type="entry name" value="OXIDOREDUCTASE-RELATED"/>
    <property type="match status" value="1"/>
</dbReference>
<dbReference type="AlphaFoldDB" id="A0AAP8SNI4"/>
<name>A0AAP8SNI4_9GAMM</name>
<gene>
    <name evidence="3" type="ORF">C0029_09770</name>
</gene>
<dbReference type="KEGG" id="hja:BST95_10750"/>
<dbReference type="InterPro" id="IPR006076">
    <property type="entry name" value="FAD-dep_OxRdtase"/>
</dbReference>
<comment type="caution">
    <text evidence="3">The sequence shown here is derived from an EMBL/GenBank/DDBJ whole genome shotgun (WGS) entry which is preliminary data.</text>
</comment>